<dbReference type="PANTHER" id="PTHR43447">
    <property type="entry name" value="ALPHA-AMYLASE"/>
    <property type="match status" value="1"/>
</dbReference>
<feature type="compositionally biased region" description="Polar residues" evidence="3">
    <location>
        <begin position="140"/>
        <end position="150"/>
    </location>
</feature>
<evidence type="ECO:0000313" key="7">
    <source>
        <dbReference type="Proteomes" id="UP000077202"/>
    </source>
</evidence>
<evidence type="ECO:0000259" key="5">
    <source>
        <dbReference type="Pfam" id="PF25597"/>
    </source>
</evidence>
<proteinExistence type="inferred from homology"/>
<feature type="domain" description="Retroviral polymerase SH3-like" evidence="5">
    <location>
        <begin position="104"/>
        <end position="135"/>
    </location>
</feature>
<dbReference type="InterPro" id="IPR057670">
    <property type="entry name" value="SH3_retrovirus"/>
</dbReference>
<feature type="region of interest" description="Disordered" evidence="3">
    <location>
        <begin position="129"/>
        <end position="150"/>
    </location>
</feature>
<feature type="domain" description="Glycosyl hydrolase family 13 catalytic" evidence="4">
    <location>
        <begin position="26"/>
        <end position="69"/>
    </location>
</feature>
<dbReference type="SUPFAM" id="SSF51445">
    <property type="entry name" value="(Trans)glycosidases"/>
    <property type="match status" value="1"/>
</dbReference>
<comment type="caution">
    <text evidence="6">The sequence shown here is derived from an EMBL/GenBank/DDBJ whole genome shotgun (WGS) entry which is preliminary data.</text>
</comment>
<dbReference type="InterPro" id="IPR017853">
    <property type="entry name" value="GH"/>
</dbReference>
<evidence type="ECO:0000256" key="1">
    <source>
        <dbReference type="ARBA" id="ARBA00008061"/>
    </source>
</evidence>
<dbReference type="Proteomes" id="UP000077202">
    <property type="component" value="Unassembled WGS sequence"/>
</dbReference>
<dbReference type="GO" id="GO:0005975">
    <property type="term" value="P:carbohydrate metabolic process"/>
    <property type="evidence" value="ECO:0007669"/>
    <property type="project" value="InterPro"/>
</dbReference>
<protein>
    <recommendedName>
        <fullName evidence="2">1,4-alpha-D-glucan glucanohydrolase</fullName>
    </recommendedName>
</protein>
<reference evidence="6" key="1">
    <citation type="submission" date="2016-03" db="EMBL/GenBank/DDBJ databases">
        <title>Mechanisms controlling the formation of the plant cell surface in tip-growing cells are functionally conserved among land plants.</title>
        <authorList>
            <person name="Honkanen S."/>
            <person name="Jones V.A."/>
            <person name="Morieri G."/>
            <person name="Champion C."/>
            <person name="Hetherington A.J."/>
            <person name="Kelly S."/>
            <person name="Saint-Marcoux D."/>
            <person name="Proust H."/>
            <person name="Prescott H."/>
            <person name="Dolan L."/>
        </authorList>
    </citation>
    <scope>NUCLEOTIDE SEQUENCE [LARGE SCALE GENOMIC DNA]</scope>
    <source>
        <tissue evidence="6">Whole gametophyte</tissue>
    </source>
</reference>
<evidence type="ECO:0000256" key="2">
    <source>
        <dbReference type="ARBA" id="ARBA00030238"/>
    </source>
</evidence>
<evidence type="ECO:0000259" key="4">
    <source>
        <dbReference type="Pfam" id="PF00128"/>
    </source>
</evidence>
<evidence type="ECO:0000313" key="6">
    <source>
        <dbReference type="EMBL" id="OAE35036.1"/>
    </source>
</evidence>
<dbReference type="Pfam" id="PF25597">
    <property type="entry name" value="SH3_retrovirus"/>
    <property type="match status" value="1"/>
</dbReference>
<dbReference type="EMBL" id="LVLJ01000285">
    <property type="protein sequence ID" value="OAE35036.1"/>
    <property type="molecule type" value="Genomic_DNA"/>
</dbReference>
<dbReference type="Gene3D" id="3.20.20.80">
    <property type="entry name" value="Glycosidases"/>
    <property type="match status" value="1"/>
</dbReference>
<keyword evidence="7" id="KW-1185">Reference proteome</keyword>
<dbReference type="InterPro" id="IPR006047">
    <property type="entry name" value="GH13_cat_dom"/>
</dbReference>
<dbReference type="AlphaFoldDB" id="A0A176WRX2"/>
<name>A0A176WRX2_MARPO</name>
<comment type="similarity">
    <text evidence="1">Belongs to the glycosyl hydrolase 13 family.</text>
</comment>
<sequence length="197" mass="22041">MIRAVDGRITDDKFSISNVRNAMCVPGYLPKDLYSLNTAYGSESELKLLIKTIKENNMKAMADIVINHRIRSTKGVRGIYNRYDGMPMPWDEHAVTCDTGGLRDVKEYRLWDPVGGKLLVSRDVSFNESRSSKESEIVNPATNEGHSSSPNTIEIYHEISHEGPQGVAPQMTGEAEEQEFALEEFHEEQQIAGEPAP</sequence>
<organism evidence="6 7">
    <name type="scientific">Marchantia polymorpha subsp. ruderalis</name>
    <dbReference type="NCBI Taxonomy" id="1480154"/>
    <lineage>
        <taxon>Eukaryota</taxon>
        <taxon>Viridiplantae</taxon>
        <taxon>Streptophyta</taxon>
        <taxon>Embryophyta</taxon>
        <taxon>Marchantiophyta</taxon>
        <taxon>Marchantiopsida</taxon>
        <taxon>Marchantiidae</taxon>
        <taxon>Marchantiales</taxon>
        <taxon>Marchantiaceae</taxon>
        <taxon>Marchantia</taxon>
    </lineage>
</organism>
<accession>A0A176WRX2</accession>
<dbReference type="Pfam" id="PF00128">
    <property type="entry name" value="Alpha-amylase"/>
    <property type="match status" value="1"/>
</dbReference>
<gene>
    <name evidence="6" type="ORF">AXG93_4867s1000</name>
</gene>
<evidence type="ECO:0000256" key="3">
    <source>
        <dbReference type="SAM" id="MobiDB-lite"/>
    </source>
</evidence>